<dbReference type="Proteomes" id="UP000596902">
    <property type="component" value="Unassembled WGS sequence"/>
</dbReference>
<reference evidence="1" key="1">
    <citation type="submission" date="2020-01" db="EMBL/GenBank/DDBJ databases">
        <authorList>
            <person name="Feng Z.H.Z."/>
        </authorList>
    </citation>
    <scope>NUCLEOTIDE SEQUENCE</scope>
    <source>
        <strain evidence="1">CBS107.38</strain>
    </source>
</reference>
<comment type="caution">
    <text evidence="1">The sequence shown here is derived from an EMBL/GenBank/DDBJ whole genome shotgun (WGS) entry which is preliminary data.</text>
</comment>
<reference evidence="1" key="2">
    <citation type="submission" date="2020-08" db="EMBL/GenBank/DDBJ databases">
        <title>Draft Genome Sequence of Cumin Blight Pathogen Alternaria burnsii.</title>
        <authorList>
            <person name="Feng Z."/>
        </authorList>
    </citation>
    <scope>NUCLEOTIDE SEQUENCE</scope>
    <source>
        <strain evidence="1">CBS107.38</strain>
    </source>
</reference>
<dbReference type="AlphaFoldDB" id="A0A8H7EH85"/>
<name>A0A8H7EH85_9PLEO</name>
<gene>
    <name evidence="1" type="ORF">GT037_006438</name>
</gene>
<dbReference type="RefSeq" id="XP_038785982.1">
    <property type="nucleotide sequence ID" value="XM_038931485.1"/>
</dbReference>
<dbReference type="EMBL" id="JAAABM010000008">
    <property type="protein sequence ID" value="KAF7675719.1"/>
    <property type="molecule type" value="Genomic_DNA"/>
</dbReference>
<accession>A0A8H7EH85</accession>
<organism evidence="1 2">
    <name type="scientific">Alternaria burnsii</name>
    <dbReference type="NCBI Taxonomy" id="1187904"/>
    <lineage>
        <taxon>Eukaryota</taxon>
        <taxon>Fungi</taxon>
        <taxon>Dikarya</taxon>
        <taxon>Ascomycota</taxon>
        <taxon>Pezizomycotina</taxon>
        <taxon>Dothideomycetes</taxon>
        <taxon>Pleosporomycetidae</taxon>
        <taxon>Pleosporales</taxon>
        <taxon>Pleosporineae</taxon>
        <taxon>Pleosporaceae</taxon>
        <taxon>Alternaria</taxon>
        <taxon>Alternaria sect. Alternaria</taxon>
    </lineage>
</organism>
<keyword evidence="2" id="KW-1185">Reference proteome</keyword>
<protein>
    <submittedName>
        <fullName evidence="1">Uncharacterized protein</fullName>
    </submittedName>
</protein>
<evidence type="ECO:0000313" key="1">
    <source>
        <dbReference type="EMBL" id="KAF7675719.1"/>
    </source>
</evidence>
<dbReference type="GeneID" id="62204663"/>
<sequence>MIREAYERSVGRKLVTRYKMRLLKHEYDTIMTKHGIEYRRRESERRRRAG</sequence>
<proteinExistence type="predicted"/>
<evidence type="ECO:0000313" key="2">
    <source>
        <dbReference type="Proteomes" id="UP000596902"/>
    </source>
</evidence>